<evidence type="ECO:0000313" key="2">
    <source>
        <dbReference type="Proteomes" id="UP001060215"/>
    </source>
</evidence>
<organism evidence="1 2">
    <name type="scientific">Camellia lanceoleosa</name>
    <dbReference type="NCBI Taxonomy" id="1840588"/>
    <lineage>
        <taxon>Eukaryota</taxon>
        <taxon>Viridiplantae</taxon>
        <taxon>Streptophyta</taxon>
        <taxon>Embryophyta</taxon>
        <taxon>Tracheophyta</taxon>
        <taxon>Spermatophyta</taxon>
        <taxon>Magnoliopsida</taxon>
        <taxon>eudicotyledons</taxon>
        <taxon>Gunneridae</taxon>
        <taxon>Pentapetalae</taxon>
        <taxon>asterids</taxon>
        <taxon>Ericales</taxon>
        <taxon>Theaceae</taxon>
        <taxon>Camellia</taxon>
    </lineage>
</organism>
<comment type="caution">
    <text evidence="1">The sequence shown here is derived from an EMBL/GenBank/DDBJ whole genome shotgun (WGS) entry which is preliminary data.</text>
</comment>
<proteinExistence type="predicted"/>
<keyword evidence="1" id="KW-0808">Transferase</keyword>
<accession>A0ACC0IHP6</accession>
<dbReference type="Proteomes" id="UP001060215">
    <property type="component" value="Chromosome 3"/>
</dbReference>
<evidence type="ECO:0000313" key="1">
    <source>
        <dbReference type="EMBL" id="KAI8025319.1"/>
    </source>
</evidence>
<keyword evidence="1" id="KW-0012">Acyltransferase</keyword>
<reference evidence="1 2" key="1">
    <citation type="journal article" date="2022" name="Plant J.">
        <title>Chromosome-level genome of Camellia lanceoleosa provides a valuable resource for understanding genome evolution and self-incompatibility.</title>
        <authorList>
            <person name="Gong W."/>
            <person name="Xiao S."/>
            <person name="Wang L."/>
            <person name="Liao Z."/>
            <person name="Chang Y."/>
            <person name="Mo W."/>
            <person name="Hu G."/>
            <person name="Li W."/>
            <person name="Zhao G."/>
            <person name="Zhu H."/>
            <person name="Hu X."/>
            <person name="Ji K."/>
            <person name="Xiang X."/>
            <person name="Song Q."/>
            <person name="Yuan D."/>
            <person name="Jin S."/>
            <person name="Zhang L."/>
        </authorList>
    </citation>
    <scope>NUCLEOTIDE SEQUENCE [LARGE SCALE GENOMIC DNA]</scope>
    <source>
        <strain evidence="1">SQ_2022a</strain>
    </source>
</reference>
<keyword evidence="2" id="KW-1185">Reference proteome</keyword>
<name>A0ACC0IHP6_9ERIC</name>
<sequence>MKCCDLGAFVPGYPVHPVIVCYPLVHFNQSWGNIALGKLVFRMFIVSRCHGGQHISSLVLDCCSVLIGYYNCTNISFLWVHHAAYKCFQVQTG</sequence>
<protein>
    <submittedName>
        <fullName evidence="1">Lysophospholipid acyltransferase LPEAT2</fullName>
    </submittedName>
</protein>
<gene>
    <name evidence="1" type="ORF">LOK49_LG02G01068</name>
</gene>
<dbReference type="EMBL" id="CM045760">
    <property type="protein sequence ID" value="KAI8025319.1"/>
    <property type="molecule type" value="Genomic_DNA"/>
</dbReference>